<protein>
    <submittedName>
        <fullName evidence="2">Uncharacterized protein</fullName>
    </submittedName>
</protein>
<dbReference type="AlphaFoldDB" id="A0A914P0Z7"/>
<sequence>MTTNEAVTAKEAILQHANVALEAAAHRGVTIVEFEAFRQLLEDNQIDLTTIANQNDCDDGPAYLRLIGINLNDNGNLMVPVAPPEPIEPVLPGAADETPPPQQIQPAIPVIDPLEAIQNMVNEIGKPLSIF</sequence>
<evidence type="ECO:0000313" key="2">
    <source>
        <dbReference type="WBParaSite" id="PDA_v2.g11449.t1"/>
    </source>
</evidence>
<name>A0A914P0Z7_9BILA</name>
<proteinExistence type="predicted"/>
<dbReference type="Proteomes" id="UP000887578">
    <property type="component" value="Unplaced"/>
</dbReference>
<evidence type="ECO:0000313" key="1">
    <source>
        <dbReference type="Proteomes" id="UP000887578"/>
    </source>
</evidence>
<organism evidence="1 2">
    <name type="scientific">Panagrolaimus davidi</name>
    <dbReference type="NCBI Taxonomy" id="227884"/>
    <lineage>
        <taxon>Eukaryota</taxon>
        <taxon>Metazoa</taxon>
        <taxon>Ecdysozoa</taxon>
        <taxon>Nematoda</taxon>
        <taxon>Chromadorea</taxon>
        <taxon>Rhabditida</taxon>
        <taxon>Tylenchina</taxon>
        <taxon>Panagrolaimomorpha</taxon>
        <taxon>Panagrolaimoidea</taxon>
        <taxon>Panagrolaimidae</taxon>
        <taxon>Panagrolaimus</taxon>
    </lineage>
</organism>
<accession>A0A914P0Z7</accession>
<dbReference type="WBParaSite" id="PDA_v2.g11449.t1">
    <property type="protein sequence ID" value="PDA_v2.g11449.t1"/>
    <property type="gene ID" value="PDA_v2.g11449"/>
</dbReference>
<keyword evidence="1" id="KW-1185">Reference proteome</keyword>
<reference evidence="2" key="1">
    <citation type="submission" date="2022-11" db="UniProtKB">
        <authorList>
            <consortium name="WormBaseParasite"/>
        </authorList>
    </citation>
    <scope>IDENTIFICATION</scope>
</reference>